<comment type="caution">
    <text evidence="2">The sequence shown here is derived from an EMBL/GenBank/DDBJ whole genome shotgun (WGS) entry which is preliminary data.</text>
</comment>
<dbReference type="EMBL" id="JAUCMV010000003">
    <property type="protein sequence ID" value="KAK0411746.1"/>
    <property type="molecule type" value="Genomic_DNA"/>
</dbReference>
<organism evidence="2 3">
    <name type="scientific">Steinernema hermaphroditum</name>
    <dbReference type="NCBI Taxonomy" id="289476"/>
    <lineage>
        <taxon>Eukaryota</taxon>
        <taxon>Metazoa</taxon>
        <taxon>Ecdysozoa</taxon>
        <taxon>Nematoda</taxon>
        <taxon>Chromadorea</taxon>
        <taxon>Rhabditida</taxon>
        <taxon>Tylenchina</taxon>
        <taxon>Panagrolaimomorpha</taxon>
        <taxon>Strongyloidoidea</taxon>
        <taxon>Steinernematidae</taxon>
        <taxon>Steinernema</taxon>
    </lineage>
</organism>
<keyword evidence="1" id="KW-0732">Signal</keyword>
<feature type="chain" id="PRO_5041208859" evidence="1">
    <location>
        <begin position="19"/>
        <end position="193"/>
    </location>
</feature>
<gene>
    <name evidence="2" type="ORF">QR680_005818</name>
</gene>
<accession>A0AA39HUU0</accession>
<dbReference type="Proteomes" id="UP001175271">
    <property type="component" value="Unassembled WGS sequence"/>
</dbReference>
<protein>
    <submittedName>
        <fullName evidence="2">Uncharacterized protein</fullName>
    </submittedName>
</protein>
<proteinExistence type="predicted"/>
<evidence type="ECO:0000313" key="3">
    <source>
        <dbReference type="Proteomes" id="UP001175271"/>
    </source>
</evidence>
<feature type="signal peptide" evidence="1">
    <location>
        <begin position="1"/>
        <end position="18"/>
    </location>
</feature>
<evidence type="ECO:0000256" key="1">
    <source>
        <dbReference type="SAM" id="SignalP"/>
    </source>
</evidence>
<sequence length="193" mass="21968">MNRSFLYFLVALAGASVAEKHLVESLIEGIDYRILNDSAFLDDSLVDHRIFQQVVPPEGDFDGGFWQVSLGCQLENVMEAVKCLYDKEGHLLKNPESDSFRVQIEMEDAECDKLMASPKCFSSYLETGNGTVILGVQYVKSFSKRNTRFLPSSRCRGVVSTLQKKHLARLDLFCGLGWRAKRPLQKKIRRSRR</sequence>
<name>A0AA39HUU0_9BILA</name>
<reference evidence="2" key="1">
    <citation type="submission" date="2023-06" db="EMBL/GenBank/DDBJ databases">
        <title>Genomic analysis of the entomopathogenic nematode Steinernema hermaphroditum.</title>
        <authorList>
            <person name="Schwarz E.M."/>
            <person name="Heppert J.K."/>
            <person name="Baniya A."/>
            <person name="Schwartz H.T."/>
            <person name="Tan C.-H."/>
            <person name="Antoshechkin I."/>
            <person name="Sternberg P.W."/>
            <person name="Goodrich-Blair H."/>
            <person name="Dillman A.R."/>
        </authorList>
    </citation>
    <scope>NUCLEOTIDE SEQUENCE</scope>
    <source>
        <strain evidence="2">PS9179</strain>
        <tissue evidence="2">Whole animal</tissue>
    </source>
</reference>
<evidence type="ECO:0000313" key="2">
    <source>
        <dbReference type="EMBL" id="KAK0411746.1"/>
    </source>
</evidence>
<keyword evidence="3" id="KW-1185">Reference proteome</keyword>
<dbReference type="AlphaFoldDB" id="A0AA39HUU0"/>